<dbReference type="GO" id="GO:0005737">
    <property type="term" value="C:cytoplasm"/>
    <property type="evidence" value="ECO:0007669"/>
    <property type="project" value="TreeGrafter"/>
</dbReference>
<evidence type="ECO:0000259" key="6">
    <source>
        <dbReference type="PROSITE" id="PS50021"/>
    </source>
</evidence>
<dbReference type="PANTHER" id="PTHR47535">
    <property type="entry name" value="MUSCLE-SPECIFIC PROTEIN 300 KDA, ISOFORM G"/>
    <property type="match status" value="1"/>
</dbReference>
<dbReference type="STRING" id="8187.ENSLCAP00010027155"/>
<dbReference type="Ensembl" id="ENSLCAT00010027732.1">
    <property type="protein sequence ID" value="ENSLCAP00010027155.1"/>
    <property type="gene ID" value="ENSLCAG00010012739.1"/>
</dbReference>
<dbReference type="GO" id="GO:0034993">
    <property type="term" value="C:meiotic nuclear membrane microtubule tethering complex"/>
    <property type="evidence" value="ECO:0007669"/>
    <property type="project" value="TreeGrafter"/>
</dbReference>
<keyword evidence="2" id="KW-0812">Transmembrane</keyword>
<evidence type="ECO:0000313" key="7">
    <source>
        <dbReference type="Ensembl" id="ENSLCAP00010027155.1"/>
    </source>
</evidence>
<evidence type="ECO:0000256" key="5">
    <source>
        <dbReference type="ARBA" id="ARBA00023136"/>
    </source>
</evidence>
<keyword evidence="3" id="KW-0677">Repeat</keyword>
<evidence type="ECO:0000256" key="1">
    <source>
        <dbReference type="ARBA" id="ARBA00004370"/>
    </source>
</evidence>
<dbReference type="Proteomes" id="UP000314980">
    <property type="component" value="Unassembled WGS sequence"/>
</dbReference>
<dbReference type="InterPro" id="IPR036872">
    <property type="entry name" value="CH_dom_sf"/>
</dbReference>
<sequence length="325" mass="37024">MWQQIKHFQEIDGKITCSSWIYNQSKSCVLLQRCPPSFVSDLFSDLRDGSLLLDLLEVMSGQGQGVFQTSELIKLVNINIPDIIDGRPSIILGLVWTIILRCHVSTNSKSKILKSSYVNLLFPAGRIVKDFKSSWRSGEAFLAILCSLRPQLVDLSLVQSRSNQENLEEAFHLAERELHIPRLLEPQDVDVKDPDEKSIMTYVAQFLQYSNDMPAPDDYLQVSSRTCISDHIVTYNNNLSLSLSSIYTKTYLAGSFTEQRRPVMTLLTNIKRCPELSREQQALRAAWDRMEEEVRKPTVDNKLRCCLFTNMRGCYLSLCSIDSVG</sequence>
<evidence type="ECO:0000256" key="3">
    <source>
        <dbReference type="ARBA" id="ARBA00022737"/>
    </source>
</evidence>
<dbReference type="InterPro" id="IPR001715">
    <property type="entry name" value="CH_dom"/>
</dbReference>
<dbReference type="GeneTree" id="ENSGT00940000154656"/>
<evidence type="ECO:0000256" key="2">
    <source>
        <dbReference type="ARBA" id="ARBA00022692"/>
    </source>
</evidence>
<dbReference type="GO" id="GO:0007097">
    <property type="term" value="P:nuclear migration"/>
    <property type="evidence" value="ECO:0007669"/>
    <property type="project" value="TreeGrafter"/>
</dbReference>
<dbReference type="InParanoid" id="A0A4W6DQQ7"/>
<dbReference type="PANTHER" id="PTHR47535:SF9">
    <property type="entry name" value="CALPONIN-HOMOLOGY (CH) DOMAIN-CONTAINING PROTEIN"/>
    <property type="match status" value="1"/>
</dbReference>
<organism evidence="7 8">
    <name type="scientific">Lates calcarifer</name>
    <name type="common">Barramundi</name>
    <name type="synonym">Holocentrus calcarifer</name>
    <dbReference type="NCBI Taxonomy" id="8187"/>
    <lineage>
        <taxon>Eukaryota</taxon>
        <taxon>Metazoa</taxon>
        <taxon>Chordata</taxon>
        <taxon>Craniata</taxon>
        <taxon>Vertebrata</taxon>
        <taxon>Euteleostomi</taxon>
        <taxon>Actinopterygii</taxon>
        <taxon>Neopterygii</taxon>
        <taxon>Teleostei</taxon>
        <taxon>Neoteleostei</taxon>
        <taxon>Acanthomorphata</taxon>
        <taxon>Carangaria</taxon>
        <taxon>Carangaria incertae sedis</taxon>
        <taxon>Centropomidae</taxon>
        <taxon>Lates</taxon>
    </lineage>
</organism>
<protein>
    <recommendedName>
        <fullName evidence="6">Calponin-homology (CH) domain-containing protein</fullName>
    </recommendedName>
</protein>
<evidence type="ECO:0000256" key="4">
    <source>
        <dbReference type="ARBA" id="ARBA00022989"/>
    </source>
</evidence>
<feature type="domain" description="Calponin-homology (CH)" evidence="6">
    <location>
        <begin position="107"/>
        <end position="211"/>
    </location>
</feature>
<dbReference type="GO" id="GO:0051015">
    <property type="term" value="F:actin filament binding"/>
    <property type="evidence" value="ECO:0007669"/>
    <property type="project" value="TreeGrafter"/>
</dbReference>
<keyword evidence="4" id="KW-1133">Transmembrane helix</keyword>
<dbReference type="Pfam" id="PF00307">
    <property type="entry name" value="CH"/>
    <property type="match status" value="1"/>
</dbReference>
<dbReference type="SUPFAM" id="SSF47576">
    <property type="entry name" value="Calponin-homology domain, CH-domain"/>
    <property type="match status" value="1"/>
</dbReference>
<accession>A0A4W6DQQ7</accession>
<keyword evidence="5" id="KW-0472">Membrane</keyword>
<reference evidence="7" key="3">
    <citation type="submission" date="2025-09" db="UniProtKB">
        <authorList>
            <consortium name="Ensembl"/>
        </authorList>
    </citation>
    <scope>IDENTIFICATION</scope>
</reference>
<dbReference type="AlphaFoldDB" id="A0A4W6DQQ7"/>
<dbReference type="SMART" id="SM00033">
    <property type="entry name" value="CH"/>
    <property type="match status" value="2"/>
</dbReference>
<proteinExistence type="predicted"/>
<keyword evidence="8" id="KW-1185">Reference proteome</keyword>
<dbReference type="GO" id="GO:0005640">
    <property type="term" value="C:nuclear outer membrane"/>
    <property type="evidence" value="ECO:0007669"/>
    <property type="project" value="TreeGrafter"/>
</dbReference>
<comment type="subcellular location">
    <subcellularLocation>
        <location evidence="1">Membrane</location>
    </subcellularLocation>
</comment>
<dbReference type="Gene3D" id="1.10.418.10">
    <property type="entry name" value="Calponin-like domain"/>
    <property type="match status" value="2"/>
</dbReference>
<evidence type="ECO:0000313" key="8">
    <source>
        <dbReference type="Proteomes" id="UP000314980"/>
    </source>
</evidence>
<name>A0A4W6DQQ7_LATCA</name>
<reference evidence="8" key="1">
    <citation type="submission" date="2015-09" db="EMBL/GenBank/DDBJ databases">
        <authorList>
            <person name="Sai Rama Sridatta P."/>
        </authorList>
    </citation>
    <scope>NUCLEOTIDE SEQUENCE [LARGE SCALE GENOMIC DNA]</scope>
</reference>
<dbReference type="PROSITE" id="PS50021">
    <property type="entry name" value="CH"/>
    <property type="match status" value="1"/>
</dbReference>
<dbReference type="InterPro" id="IPR052403">
    <property type="entry name" value="LINC-complex_assoc"/>
</dbReference>
<reference evidence="7" key="2">
    <citation type="submission" date="2025-08" db="UniProtKB">
        <authorList>
            <consortium name="Ensembl"/>
        </authorList>
    </citation>
    <scope>IDENTIFICATION</scope>
</reference>